<evidence type="ECO:0000313" key="3">
    <source>
        <dbReference type="Proteomes" id="UP000037288"/>
    </source>
</evidence>
<keyword evidence="3" id="KW-1185">Reference proteome</keyword>
<dbReference type="GO" id="GO:0008168">
    <property type="term" value="F:methyltransferase activity"/>
    <property type="evidence" value="ECO:0007669"/>
    <property type="project" value="UniProtKB-KW"/>
</dbReference>
<organism evidence="2 3">
    <name type="scientific">Streptomyces caatingaensis</name>
    <dbReference type="NCBI Taxonomy" id="1678637"/>
    <lineage>
        <taxon>Bacteria</taxon>
        <taxon>Bacillati</taxon>
        <taxon>Actinomycetota</taxon>
        <taxon>Actinomycetes</taxon>
        <taxon>Kitasatosporales</taxon>
        <taxon>Streptomycetaceae</taxon>
        <taxon>Streptomyces</taxon>
    </lineage>
</organism>
<proteinExistence type="predicted"/>
<dbReference type="STRING" id="1678637.AC230_21165"/>
<feature type="domain" description="Methyltransferase" evidence="1">
    <location>
        <begin position="68"/>
        <end position="161"/>
    </location>
</feature>
<name>A0A0K9XDC4_9ACTN</name>
<accession>A0A0K9XDC4</accession>
<dbReference type="RefSeq" id="WP_049718050.1">
    <property type="nucleotide sequence ID" value="NZ_LFXA01000014.1"/>
</dbReference>
<dbReference type="SUPFAM" id="SSF53335">
    <property type="entry name" value="S-adenosyl-L-methionine-dependent methyltransferases"/>
    <property type="match status" value="1"/>
</dbReference>
<dbReference type="CDD" id="cd02440">
    <property type="entry name" value="AdoMet_MTases"/>
    <property type="match status" value="1"/>
</dbReference>
<dbReference type="Proteomes" id="UP000037288">
    <property type="component" value="Unassembled WGS sequence"/>
</dbReference>
<reference evidence="3" key="1">
    <citation type="submission" date="2015-07" db="EMBL/GenBank/DDBJ databases">
        <title>Draft genome sequence of Streptomyces sp. CMAA 1322, a bacterium isolated from Caatinga biome, from dry forest semiarid of Brazil.</title>
        <authorList>
            <person name="Santos S.N."/>
            <person name="Gacesa R."/>
            <person name="Taketani R.G."/>
            <person name="Long P.F."/>
            <person name="Melo I.S."/>
        </authorList>
    </citation>
    <scope>NUCLEOTIDE SEQUENCE [LARGE SCALE GENOMIC DNA]</scope>
    <source>
        <strain evidence="3">CMAA 1322</strain>
    </source>
</reference>
<keyword evidence="2" id="KW-0489">Methyltransferase</keyword>
<dbReference type="EMBL" id="LFXA01000014">
    <property type="protein sequence ID" value="KNB50647.1"/>
    <property type="molecule type" value="Genomic_DNA"/>
</dbReference>
<dbReference type="Pfam" id="PF13649">
    <property type="entry name" value="Methyltransf_25"/>
    <property type="match status" value="1"/>
</dbReference>
<dbReference type="GO" id="GO:0032259">
    <property type="term" value="P:methylation"/>
    <property type="evidence" value="ECO:0007669"/>
    <property type="project" value="UniProtKB-KW"/>
</dbReference>
<comment type="caution">
    <text evidence="2">The sequence shown here is derived from an EMBL/GenBank/DDBJ whole genome shotgun (WGS) entry which is preliminary data.</text>
</comment>
<protein>
    <submittedName>
        <fullName evidence="2">Methyltransferase type 11</fullName>
    </submittedName>
</protein>
<evidence type="ECO:0000313" key="2">
    <source>
        <dbReference type="EMBL" id="KNB50647.1"/>
    </source>
</evidence>
<dbReference type="PATRIC" id="fig|1678637.3.peg.4533"/>
<dbReference type="InterPro" id="IPR029063">
    <property type="entry name" value="SAM-dependent_MTases_sf"/>
</dbReference>
<dbReference type="AlphaFoldDB" id="A0A0K9XDC4"/>
<sequence length="237" mass="26079">MPRGGPDAPWWDRLYETDRPEYIDLPARATEAAKVLRGLDRFQRMTRAYRVCSRLTLAEAAGVERPRILELGAGRGRLTQRMLIDRPTARVTVSDVSAASVEALRAGPLGADPRVDLRVVDATDIDAPDNSWDVAVFCMALHHLTPDRVRRLMAEGTRVARRLLIVDGWRHPGFLAITPLFVLTGGLVQAHDGVISLRKCYSARAVEAMAAECPAPVSVRCRFSLPGYLVASLTAAR</sequence>
<keyword evidence="2" id="KW-0808">Transferase</keyword>
<gene>
    <name evidence="2" type="ORF">AC230_21165</name>
</gene>
<evidence type="ECO:0000259" key="1">
    <source>
        <dbReference type="Pfam" id="PF13649"/>
    </source>
</evidence>
<dbReference type="OrthoDB" id="4125239at2"/>
<dbReference type="Gene3D" id="3.40.50.150">
    <property type="entry name" value="Vaccinia Virus protein VP39"/>
    <property type="match status" value="1"/>
</dbReference>
<dbReference type="InterPro" id="IPR041698">
    <property type="entry name" value="Methyltransf_25"/>
</dbReference>